<feature type="compositionally biased region" description="Low complexity" evidence="1">
    <location>
        <begin position="1"/>
        <end position="19"/>
    </location>
</feature>
<sequence length="164" mass="17967">MSDTPTTPETPETPAAPEAPKQETFSRDYVETLRQEAARYRNEKKTAADEARAETIKDYEGKLAEKDTAYSEMESAFGEAYTELLKLKAILREEIPAEDVLEVLELVQGNDAETIEASVKRVKSLLGKSPAKDRAIDPSQGKGNPIPLNGDKVTNMLKAAVGAR</sequence>
<dbReference type="RefSeq" id="WP_317727131.1">
    <property type="nucleotide sequence ID" value="NZ_JAWLLC010000002.1"/>
</dbReference>
<dbReference type="AlphaFoldDB" id="A0AAE4RAS8"/>
<evidence type="ECO:0000313" key="3">
    <source>
        <dbReference type="Proteomes" id="UP001187143"/>
    </source>
</evidence>
<organism evidence="2 3">
    <name type="scientific">Mycobacterium intracellulare</name>
    <dbReference type="NCBI Taxonomy" id="1767"/>
    <lineage>
        <taxon>Bacteria</taxon>
        <taxon>Bacillati</taxon>
        <taxon>Actinomycetota</taxon>
        <taxon>Actinomycetes</taxon>
        <taxon>Mycobacteriales</taxon>
        <taxon>Mycobacteriaceae</taxon>
        <taxon>Mycobacterium</taxon>
        <taxon>Mycobacterium avium complex (MAC)</taxon>
    </lineage>
</organism>
<name>A0AAE4RAS8_MYCIT</name>
<dbReference type="Proteomes" id="UP001187143">
    <property type="component" value="Unassembled WGS sequence"/>
</dbReference>
<comment type="caution">
    <text evidence="2">The sequence shown here is derived from an EMBL/GenBank/DDBJ whole genome shotgun (WGS) entry which is preliminary data.</text>
</comment>
<reference evidence="2" key="1">
    <citation type="submission" date="2023-10" db="EMBL/GenBank/DDBJ databases">
        <title>Characterization and genome sequence of Mycobacterium intracellulare ABSURDO, a novel pathogenic isolate with three colony morphotypes that vary in growth and acid-fastness.</title>
        <authorList>
            <person name="Jude B.A."/>
            <person name="Robinson R.T."/>
        </authorList>
    </citation>
    <scope>NUCLEOTIDE SEQUENCE</scope>
    <source>
        <strain evidence="2">ABSURDO Component B</strain>
    </source>
</reference>
<feature type="region of interest" description="Disordered" evidence="1">
    <location>
        <begin position="1"/>
        <end position="27"/>
    </location>
</feature>
<protein>
    <recommendedName>
        <fullName evidence="4">Scaffolding protein</fullName>
    </recommendedName>
</protein>
<gene>
    <name evidence="2" type="ORF">R4F53_00690</name>
</gene>
<dbReference type="EMBL" id="JAWLLD010000001">
    <property type="protein sequence ID" value="MDV7010823.1"/>
    <property type="molecule type" value="Genomic_DNA"/>
</dbReference>
<proteinExistence type="predicted"/>
<evidence type="ECO:0000313" key="2">
    <source>
        <dbReference type="EMBL" id="MDV7010823.1"/>
    </source>
</evidence>
<accession>A0AAE4RAS8</accession>
<evidence type="ECO:0000256" key="1">
    <source>
        <dbReference type="SAM" id="MobiDB-lite"/>
    </source>
</evidence>
<evidence type="ECO:0008006" key="4">
    <source>
        <dbReference type="Google" id="ProtNLM"/>
    </source>
</evidence>
<feature type="region of interest" description="Disordered" evidence="1">
    <location>
        <begin position="129"/>
        <end position="149"/>
    </location>
</feature>